<comment type="caution">
    <text evidence="2">The sequence shown here is derived from an EMBL/GenBank/DDBJ whole genome shotgun (WGS) entry which is preliminary data.</text>
</comment>
<keyword evidence="3" id="KW-1185">Reference proteome</keyword>
<dbReference type="InterPro" id="IPR000007">
    <property type="entry name" value="Tubby_C"/>
</dbReference>
<feature type="domain" description="Tubby C-terminal" evidence="1">
    <location>
        <begin position="114"/>
        <end position="332"/>
    </location>
</feature>
<accession>A0A8S1T1H1</accession>
<organism evidence="2 3">
    <name type="scientific">Paramecium octaurelia</name>
    <dbReference type="NCBI Taxonomy" id="43137"/>
    <lineage>
        <taxon>Eukaryota</taxon>
        <taxon>Sar</taxon>
        <taxon>Alveolata</taxon>
        <taxon>Ciliophora</taxon>
        <taxon>Intramacronucleata</taxon>
        <taxon>Oligohymenophorea</taxon>
        <taxon>Peniculida</taxon>
        <taxon>Parameciidae</taxon>
        <taxon>Paramecium</taxon>
    </lineage>
</organism>
<evidence type="ECO:0000313" key="2">
    <source>
        <dbReference type="EMBL" id="CAD8146213.1"/>
    </source>
</evidence>
<dbReference type="PANTHER" id="PTHR16517">
    <property type="entry name" value="TUBBY-RELATED"/>
    <property type="match status" value="1"/>
</dbReference>
<evidence type="ECO:0000259" key="1">
    <source>
        <dbReference type="Pfam" id="PF01167"/>
    </source>
</evidence>
<dbReference type="AlphaFoldDB" id="A0A8S1T1H1"/>
<dbReference type="EMBL" id="CAJJDP010000018">
    <property type="protein sequence ID" value="CAD8146213.1"/>
    <property type="molecule type" value="Genomic_DNA"/>
</dbReference>
<sequence length="338" mass="39702">MLIINIMNKSNIHLSQSKSNIVLPCRKSFQKQLLPQEDDSISKIESFESESPLKEINKDQGDFAESDKVQLSIQHEIFTNEKQSKQNHNQCKGFVYPNPFKELRIPFDKIQFILQPIQREGILQCQIRKVVTQSQKDNAKYELIMFDLPILIAEKVHTLFKRKIIIKQAGLNYFAGKIKWDKYGQNFIFMDNKLSPKKCSTISMHRLCTGGANYQKTGKQKPHKIRVYLPEIDSSNQMYQYRIEKCKYFDKKPKFFQEFQNREPEYSNEAKSFVLPFYNRALIASSKNLQLCQQDKNQVFFLLGKIEKGLYNLDFQWPIFPLQAFQIAMSCFVTRASD</sequence>
<proteinExistence type="predicted"/>
<dbReference type="OrthoDB" id="8775810at2759"/>
<evidence type="ECO:0000313" key="3">
    <source>
        <dbReference type="Proteomes" id="UP000683925"/>
    </source>
</evidence>
<dbReference type="Proteomes" id="UP000683925">
    <property type="component" value="Unassembled WGS sequence"/>
</dbReference>
<gene>
    <name evidence="2" type="ORF">POCTA_138.1.T0180186</name>
</gene>
<reference evidence="2" key="1">
    <citation type="submission" date="2021-01" db="EMBL/GenBank/DDBJ databases">
        <authorList>
            <consortium name="Genoscope - CEA"/>
            <person name="William W."/>
        </authorList>
    </citation>
    <scope>NUCLEOTIDE SEQUENCE</scope>
</reference>
<dbReference type="Pfam" id="PF01167">
    <property type="entry name" value="Tub"/>
    <property type="match status" value="1"/>
</dbReference>
<dbReference type="OMA" id="ANYQKTG"/>
<dbReference type="PANTHER" id="PTHR16517:SF7">
    <property type="entry name" value="PROTEIN KING TUBBY"/>
    <property type="match status" value="1"/>
</dbReference>
<protein>
    <recommendedName>
        <fullName evidence="1">Tubby C-terminal domain-containing protein</fullName>
    </recommendedName>
</protein>
<name>A0A8S1T1H1_PAROT</name>